<keyword evidence="4 7" id="KW-0801">TPQ</keyword>
<dbReference type="Proteomes" id="UP000774617">
    <property type="component" value="Unassembled WGS sequence"/>
</dbReference>
<keyword evidence="12" id="KW-1185">Reference proteome</keyword>
<keyword evidence="8" id="KW-0732">Signal</keyword>
<comment type="PTM">
    <text evidence="7">Topaquinone (TPQ) is generated by copper-dependent autoxidation of a specific tyrosyl residue.</text>
</comment>
<dbReference type="PANTHER" id="PTHR10638">
    <property type="entry name" value="COPPER AMINE OXIDASE"/>
    <property type="match status" value="1"/>
</dbReference>
<evidence type="ECO:0000256" key="3">
    <source>
        <dbReference type="ARBA" id="ARBA00022723"/>
    </source>
</evidence>
<dbReference type="InterPro" id="IPR015798">
    <property type="entry name" value="Cu_amine_oxidase_C"/>
</dbReference>
<evidence type="ECO:0000256" key="7">
    <source>
        <dbReference type="RuleBase" id="RU000672"/>
    </source>
</evidence>
<evidence type="ECO:0000259" key="9">
    <source>
        <dbReference type="Pfam" id="PF01179"/>
    </source>
</evidence>
<keyword evidence="6 7" id="KW-0186">Copper</keyword>
<dbReference type="PRINTS" id="PR00766">
    <property type="entry name" value="CUDAOXIDASE"/>
</dbReference>
<evidence type="ECO:0000256" key="5">
    <source>
        <dbReference type="ARBA" id="ARBA00023002"/>
    </source>
</evidence>
<dbReference type="Pfam" id="PF01179">
    <property type="entry name" value="Cu_amine_oxid"/>
    <property type="match status" value="1"/>
</dbReference>
<dbReference type="Gene3D" id="2.70.98.20">
    <property type="entry name" value="Copper amine oxidase, catalytic domain"/>
    <property type="match status" value="1"/>
</dbReference>
<dbReference type="EMBL" id="JAGTJR010000010">
    <property type="protein sequence ID" value="KAH7053040.1"/>
    <property type="molecule type" value="Genomic_DNA"/>
</dbReference>
<organism evidence="11 12">
    <name type="scientific">Macrophomina phaseolina</name>
    <dbReference type="NCBI Taxonomy" id="35725"/>
    <lineage>
        <taxon>Eukaryota</taxon>
        <taxon>Fungi</taxon>
        <taxon>Dikarya</taxon>
        <taxon>Ascomycota</taxon>
        <taxon>Pezizomycotina</taxon>
        <taxon>Dothideomycetes</taxon>
        <taxon>Dothideomycetes incertae sedis</taxon>
        <taxon>Botryosphaeriales</taxon>
        <taxon>Botryosphaeriaceae</taxon>
        <taxon>Macrophomina</taxon>
    </lineage>
</organism>
<evidence type="ECO:0000256" key="2">
    <source>
        <dbReference type="ARBA" id="ARBA00007983"/>
    </source>
</evidence>
<evidence type="ECO:0000256" key="4">
    <source>
        <dbReference type="ARBA" id="ARBA00022772"/>
    </source>
</evidence>
<evidence type="ECO:0000313" key="12">
    <source>
        <dbReference type="Proteomes" id="UP000774617"/>
    </source>
</evidence>
<comment type="cofactor">
    <cofactor evidence="1">
        <name>Cu cation</name>
        <dbReference type="ChEBI" id="CHEBI:23378"/>
    </cofactor>
</comment>
<dbReference type="SUPFAM" id="SSF54416">
    <property type="entry name" value="Amine oxidase N-terminal region"/>
    <property type="match status" value="2"/>
</dbReference>
<feature type="chain" id="PRO_5047091982" description="Amine oxidase" evidence="8">
    <location>
        <begin position="37"/>
        <end position="797"/>
    </location>
</feature>
<dbReference type="InterPro" id="IPR016182">
    <property type="entry name" value="Cu_amine_oxidase_N-reg"/>
</dbReference>
<feature type="domain" description="DUF1965" evidence="10">
    <location>
        <begin position="256"/>
        <end position="323"/>
    </location>
</feature>
<dbReference type="InterPro" id="IPR036460">
    <property type="entry name" value="Cu_amine_oxidase_C_sf"/>
</dbReference>
<reference evidence="11 12" key="1">
    <citation type="journal article" date="2021" name="Nat. Commun.">
        <title>Genetic determinants of endophytism in the Arabidopsis root mycobiome.</title>
        <authorList>
            <person name="Mesny F."/>
            <person name="Miyauchi S."/>
            <person name="Thiergart T."/>
            <person name="Pickel B."/>
            <person name="Atanasova L."/>
            <person name="Karlsson M."/>
            <person name="Huettel B."/>
            <person name="Barry K.W."/>
            <person name="Haridas S."/>
            <person name="Chen C."/>
            <person name="Bauer D."/>
            <person name="Andreopoulos W."/>
            <person name="Pangilinan J."/>
            <person name="LaButti K."/>
            <person name="Riley R."/>
            <person name="Lipzen A."/>
            <person name="Clum A."/>
            <person name="Drula E."/>
            <person name="Henrissat B."/>
            <person name="Kohler A."/>
            <person name="Grigoriev I.V."/>
            <person name="Martin F.M."/>
            <person name="Hacquard S."/>
        </authorList>
    </citation>
    <scope>NUCLEOTIDE SEQUENCE [LARGE SCALE GENOMIC DNA]</scope>
    <source>
        <strain evidence="11 12">MPI-SDFR-AT-0080</strain>
    </source>
</reference>
<feature type="signal peptide" evidence="8">
    <location>
        <begin position="1"/>
        <end position="36"/>
    </location>
</feature>
<comment type="cofactor">
    <cofactor evidence="7">
        <name>Cu cation</name>
        <dbReference type="ChEBI" id="CHEBI:23378"/>
    </cofactor>
    <text evidence="7">Contains 1 topaquinone per subunit.</text>
</comment>
<dbReference type="PANTHER" id="PTHR10638:SF20">
    <property type="entry name" value="AMINE OXIDASE"/>
    <property type="match status" value="1"/>
</dbReference>
<accession>A0ABQ8GE58</accession>
<dbReference type="InterPro" id="IPR015328">
    <property type="entry name" value="DUF1965"/>
</dbReference>
<comment type="caution">
    <text evidence="11">The sequence shown here is derived from an EMBL/GenBank/DDBJ whole genome shotgun (WGS) entry which is preliminary data.</text>
</comment>
<evidence type="ECO:0000256" key="8">
    <source>
        <dbReference type="SAM" id="SignalP"/>
    </source>
</evidence>
<evidence type="ECO:0000256" key="1">
    <source>
        <dbReference type="ARBA" id="ARBA00001935"/>
    </source>
</evidence>
<keyword evidence="3 7" id="KW-0479">Metal-binding</keyword>
<keyword evidence="5 7" id="KW-0560">Oxidoreductase</keyword>
<dbReference type="EC" id="1.4.3.-" evidence="7"/>
<gene>
    <name evidence="11" type="ORF">B0J12DRAFT_622373</name>
</gene>
<comment type="similarity">
    <text evidence="2 7">Belongs to the copper/topaquinone oxidase family.</text>
</comment>
<sequence length="797" mass="89878">MTDKRLTPSNVPISSILGLLFFLLIVIWTSTPLSEASYDSTLAIRSTDNSFRSKPIPTPIQAAKKNVWKDLSEEDVYSVTQWLLSQRNLNLTDPETAGPWSNSIHFIELNIPNKTDVLPYIDGDTSSMAPTRYARVVTTLRATTEASWQELLVGPLPISEYTTVEPLQYLLTRKTNGRVRWLDPDAHGALEEEFLYKVSASVADITLDLCGGVAIGQDNDTLDLVGLTTPYQEDTAGRIVRWDEFKRKPTDKFDAQTLLPQGLFLKTDVTGRDPSKWRVLGWFYNNQFYAGTREFRAAYQSPGFQRLGLNVEGNWARTDRQGPAWQHDLLPPPTMLHPNGKARFSIDDAERYVEWMDFSFYIGFSHDTGMSLYDIRYRGERVLYELGLQEILVHYAGSGPYESGHVSHDSHVGIGRYAFRLVPGYDCPSYATFLDTRSHSGGTTNRRRNTICIFEYMSDSPIQRHTAFTYLSVTSNIYLTIRTVSTIADYDYVISYKFYMDGSIGVEAEASGYIIAAHRAHNHDYGYGIHDHLSGSMHEHIINFKADFDVLGTRNTAQMVRNVPTTQIYPWSNGRLRSTMRLERTFITNENQGRWNWDDSTAQKQLVIVNQDAINAYGETRGYQLVPGQPAAATHARLTAINSTSLGRTASWSSHDVHITAQHDTEPRSAYPFNAHDLYNPPIDFDRFFDGEDLNQTDLVVWFNLGMYHLPHTGDLPNTLTTTAHAGVKLVPVNFFSLDQSRRTANQVRIDYGEEKVTHVETFGRDMNGSVPAGNAGCCWSNDQAALAELYDYGGPA</sequence>
<dbReference type="SUPFAM" id="SSF49998">
    <property type="entry name" value="Amine oxidase catalytic domain"/>
    <property type="match status" value="1"/>
</dbReference>
<dbReference type="Pfam" id="PF09248">
    <property type="entry name" value="DUF1965"/>
    <property type="match status" value="1"/>
</dbReference>
<evidence type="ECO:0000313" key="11">
    <source>
        <dbReference type="EMBL" id="KAH7053040.1"/>
    </source>
</evidence>
<dbReference type="InterPro" id="IPR000269">
    <property type="entry name" value="Cu_amine_oxidase"/>
</dbReference>
<evidence type="ECO:0000259" key="10">
    <source>
        <dbReference type="Pfam" id="PF09248"/>
    </source>
</evidence>
<dbReference type="Gene3D" id="3.10.450.40">
    <property type="match status" value="2"/>
</dbReference>
<protein>
    <recommendedName>
        <fullName evidence="7">Amine oxidase</fullName>
        <ecNumber evidence="7">1.4.3.-</ecNumber>
    </recommendedName>
</protein>
<name>A0ABQ8GE58_9PEZI</name>
<feature type="domain" description="Copper amine oxidase catalytic" evidence="9">
    <location>
        <begin position="334"/>
        <end position="741"/>
    </location>
</feature>
<proteinExistence type="inferred from homology"/>
<evidence type="ECO:0000256" key="6">
    <source>
        <dbReference type="ARBA" id="ARBA00023008"/>
    </source>
</evidence>